<protein>
    <submittedName>
        <fullName evidence="1">Uncharacterized protein</fullName>
    </submittedName>
</protein>
<dbReference type="EMBL" id="CM046391">
    <property type="protein sequence ID" value="KAI8559960.1"/>
    <property type="molecule type" value="Genomic_DNA"/>
</dbReference>
<proteinExistence type="predicted"/>
<keyword evidence="2" id="KW-1185">Reference proteome</keyword>
<comment type="caution">
    <text evidence="1">The sequence shown here is derived from an EMBL/GenBank/DDBJ whole genome shotgun (WGS) entry which is preliminary data.</text>
</comment>
<evidence type="ECO:0000313" key="1">
    <source>
        <dbReference type="EMBL" id="KAI8559960.1"/>
    </source>
</evidence>
<accession>A0ACC0P381</accession>
<evidence type="ECO:0000313" key="2">
    <source>
        <dbReference type="Proteomes" id="UP001062846"/>
    </source>
</evidence>
<name>A0ACC0P381_RHOML</name>
<dbReference type="Proteomes" id="UP001062846">
    <property type="component" value="Chromosome 4"/>
</dbReference>
<sequence length="169" mass="19305">MMLPYHLGASQKFCFTTEATCRRTAKDFLTSGIASPSSIPFTSSVELQLPTRKFESTNPSTYSACRRSTDSYCHQLSNVQSNHQNHTDSYCHQLSLPNRNPNADSLTKCFFDKYEASRRSPMSLHMYKYKSTRYSSEFSFLKREPLFGGKTSTGLEAQFIRPMQTMGWS</sequence>
<reference evidence="1" key="1">
    <citation type="submission" date="2022-02" db="EMBL/GenBank/DDBJ databases">
        <title>Plant Genome Project.</title>
        <authorList>
            <person name="Zhang R.-G."/>
        </authorList>
    </citation>
    <scope>NUCLEOTIDE SEQUENCE</scope>
    <source>
        <strain evidence="1">AT1</strain>
    </source>
</reference>
<gene>
    <name evidence="1" type="ORF">RHMOL_Rhmol04G0217300</name>
</gene>
<organism evidence="1 2">
    <name type="scientific">Rhododendron molle</name>
    <name type="common">Chinese azalea</name>
    <name type="synonym">Azalea mollis</name>
    <dbReference type="NCBI Taxonomy" id="49168"/>
    <lineage>
        <taxon>Eukaryota</taxon>
        <taxon>Viridiplantae</taxon>
        <taxon>Streptophyta</taxon>
        <taxon>Embryophyta</taxon>
        <taxon>Tracheophyta</taxon>
        <taxon>Spermatophyta</taxon>
        <taxon>Magnoliopsida</taxon>
        <taxon>eudicotyledons</taxon>
        <taxon>Gunneridae</taxon>
        <taxon>Pentapetalae</taxon>
        <taxon>asterids</taxon>
        <taxon>Ericales</taxon>
        <taxon>Ericaceae</taxon>
        <taxon>Ericoideae</taxon>
        <taxon>Rhodoreae</taxon>
        <taxon>Rhododendron</taxon>
    </lineage>
</organism>